<evidence type="ECO:0000313" key="3">
    <source>
        <dbReference type="EMBL" id="KKT82384.1"/>
    </source>
</evidence>
<comment type="caution">
    <text evidence="3">The sequence shown here is derived from an EMBL/GenBank/DDBJ whole genome shotgun (WGS) entry which is preliminary data.</text>
</comment>
<reference evidence="3 4" key="1">
    <citation type="journal article" date="2015" name="Nature">
        <title>rRNA introns, odd ribosomes, and small enigmatic genomes across a large radiation of phyla.</title>
        <authorList>
            <person name="Brown C.T."/>
            <person name="Hug L.A."/>
            <person name="Thomas B.C."/>
            <person name="Sharon I."/>
            <person name="Castelle C.J."/>
            <person name="Singh A."/>
            <person name="Wilkins M.J."/>
            <person name="Williams K.H."/>
            <person name="Banfield J.F."/>
        </authorList>
    </citation>
    <scope>NUCLEOTIDE SEQUENCE [LARGE SCALE GENOMIC DNA]</scope>
</reference>
<dbReference type="InterPro" id="IPR011635">
    <property type="entry name" value="CARDB"/>
</dbReference>
<feature type="transmembrane region" description="Helical" evidence="1">
    <location>
        <begin position="7"/>
        <end position="29"/>
    </location>
</feature>
<dbReference type="EMBL" id="LCJR01000007">
    <property type="protein sequence ID" value="KKT82384.1"/>
    <property type="molecule type" value="Genomic_DNA"/>
</dbReference>
<dbReference type="InterPro" id="IPR013783">
    <property type="entry name" value="Ig-like_fold"/>
</dbReference>
<gene>
    <name evidence="3" type="ORF">UW79_C0007G0006</name>
</gene>
<dbReference type="Gene3D" id="2.60.40.10">
    <property type="entry name" value="Immunoglobulins"/>
    <property type="match status" value="2"/>
</dbReference>
<dbReference type="AlphaFoldDB" id="A0A0G1NDV6"/>
<evidence type="ECO:0000259" key="2">
    <source>
        <dbReference type="Pfam" id="PF07705"/>
    </source>
</evidence>
<dbReference type="Pfam" id="PF07705">
    <property type="entry name" value="CARDB"/>
    <property type="match status" value="1"/>
</dbReference>
<dbReference type="SUPFAM" id="SSF55486">
    <property type="entry name" value="Metalloproteases ('zincins'), catalytic domain"/>
    <property type="match status" value="1"/>
</dbReference>
<name>A0A0G1NDV6_9BACT</name>
<evidence type="ECO:0000256" key="1">
    <source>
        <dbReference type="SAM" id="Phobius"/>
    </source>
</evidence>
<keyword evidence="1" id="KW-0472">Membrane</keyword>
<protein>
    <recommendedName>
        <fullName evidence="2">CARDB domain-containing protein</fullName>
    </recommendedName>
</protein>
<dbReference type="InterPro" id="IPR024079">
    <property type="entry name" value="MetalloPept_cat_dom_sf"/>
</dbReference>
<organism evidence="3 4">
    <name type="scientific">Candidatus Yanofskybacteria bacterium GW2011_GWA2_44_9</name>
    <dbReference type="NCBI Taxonomy" id="1619025"/>
    <lineage>
        <taxon>Bacteria</taxon>
        <taxon>Candidatus Yanofskyibacteriota</taxon>
    </lineage>
</organism>
<evidence type="ECO:0000313" key="4">
    <source>
        <dbReference type="Proteomes" id="UP000034032"/>
    </source>
</evidence>
<sequence length="641" mass="70983">MKKNLSRFYVAIIFIIFIYAARLVVPWALAAISTPDLWVKYAGMTGGFYIGDTISFDGIVENKNTGGQSPSFFARLRIDNGFDGSWDQTFPIKEIKSLAPGERVAISWPDAWSATTGLHIIELCVDFENMIVESNESNNCLKATRIITADNGPHPKGQPGLIDITFIGDRYSDINTFHQDIEIAKSYLLSRQPFNEFSSKIAFHYVDHLGDFGCQPKSSGGETGANCYTPLVETAVNQAGVPFDKIVVIANGFGWACSNGTIAVYSNYQINSGEKVFVHELAHAFGLADEYVSQSQDGPVENVCYNNCCMSSACTDWQGVAGAACIQGCTYPNWYRSSEQSTMTSSSVEYFNAVSINFLRKNLQTYAETIPSVVTISRVKNGDVVGNDMVTLGVEIQTFAVVKRVEFYIDGKIFKLLSVNPRAGNISFDENWNPMVLSPGSTHSIMAKVYDSSDNIGVSTPVIVKISNIVGQNTTPSPSISYLPSPFPSVISSPILPLPLPSPSPTIFFITPTITPTATPIIKTNTQAVIKINNGDLIRVIGQSKVYVVNGRYVRWIQSPEIMNMYGHFQWENIKEISLTQLAQYAVSSLVIKKGDFRVWEVDDSHSKRHLSLTPSEFESRGYKWDSIFIVNDKEFNWFKQ</sequence>
<accession>A0A0G1NDV6</accession>
<feature type="domain" description="CARDB" evidence="2">
    <location>
        <begin position="34"/>
        <end position="142"/>
    </location>
</feature>
<proteinExistence type="predicted"/>
<keyword evidence="1" id="KW-0812">Transmembrane</keyword>
<dbReference type="GO" id="GO:0008237">
    <property type="term" value="F:metallopeptidase activity"/>
    <property type="evidence" value="ECO:0007669"/>
    <property type="project" value="InterPro"/>
</dbReference>
<keyword evidence="1" id="KW-1133">Transmembrane helix</keyword>
<dbReference type="Gene3D" id="3.40.390.10">
    <property type="entry name" value="Collagenase (Catalytic Domain)"/>
    <property type="match status" value="1"/>
</dbReference>
<dbReference type="Proteomes" id="UP000034032">
    <property type="component" value="Unassembled WGS sequence"/>
</dbReference>